<dbReference type="Proteomes" id="UP000595420">
    <property type="component" value="Chromosome"/>
</dbReference>
<evidence type="ECO:0000313" key="7">
    <source>
        <dbReference type="Proteomes" id="UP000193925"/>
    </source>
</evidence>
<reference evidence="3 6" key="3">
    <citation type="submission" date="2016-07" db="EMBL/GenBank/DDBJ databases">
        <title>Draft genome of a psychrotolerant acidophile Acidithiobacillus ferrivorans strain YL15.</title>
        <authorList>
            <person name="Peng T."/>
            <person name="Ma L."/>
            <person name="Nan M."/>
            <person name="An N."/>
            <person name="Wang M."/>
            <person name="Qiu G."/>
            <person name="Zeng W."/>
        </authorList>
    </citation>
    <scope>NUCLEOTIDE SEQUENCE [LARGE SCALE GENOMIC DNA]</scope>
    <source>
        <strain evidence="3 6">YL15</strain>
    </source>
</reference>
<reference evidence="4 8" key="5">
    <citation type="submission" date="2020-07" db="EMBL/GenBank/DDBJ databases">
        <title>Complete genome sequence analysis of Acidithiobacillus ferrivorans XJFY6S-08 reveals extreme environmental adaptation to alpine acid mine drainage.</title>
        <authorList>
            <person name="Yan L."/>
            <person name="Ni Y."/>
        </authorList>
    </citation>
    <scope>NUCLEOTIDE SEQUENCE [LARGE SCALE GENOMIC DNA]</scope>
    <source>
        <strain evidence="4 8">XJFY6S-08</strain>
    </source>
</reference>
<dbReference type="EMBL" id="LT841305">
    <property type="protein sequence ID" value="SMH65997.1"/>
    <property type="molecule type" value="Genomic_DNA"/>
</dbReference>
<organism evidence="2">
    <name type="scientific">Acidithiobacillus ferrivorans</name>
    <dbReference type="NCBI Taxonomy" id="160808"/>
    <lineage>
        <taxon>Bacteria</taxon>
        <taxon>Pseudomonadati</taxon>
        <taxon>Pseudomonadota</taxon>
        <taxon>Acidithiobacillia</taxon>
        <taxon>Acidithiobacillales</taxon>
        <taxon>Acidithiobacillaceae</taxon>
        <taxon>Acidithiobacillus</taxon>
    </lineage>
</organism>
<feature type="chain" id="PRO_5001592423" evidence="1">
    <location>
        <begin position="26"/>
        <end position="128"/>
    </location>
</feature>
<protein>
    <submittedName>
        <fullName evidence="2 5">Lipoprotein</fullName>
    </submittedName>
</protein>
<accession>A0A060UQF0</accession>
<dbReference type="RefSeq" id="WP_035193589.1">
    <property type="nucleotide sequence ID" value="NZ_CCCS020000037.1"/>
</dbReference>
<reference evidence="2" key="2">
    <citation type="submission" date="2014-07" db="EMBL/GenBank/DDBJ databases">
        <title>Initial genome analysis of the psychrotolerant acidophile Acidithiobacillus ferrivorans CF27: insights into iron and sulfur oxidation pathways and into biofilm formation.</title>
        <authorList>
            <person name="Talla E."/>
            <person name="Hedrich S."/>
            <person name="Mangenot S."/>
            <person name="Ji B."/>
            <person name="Johnson D.B."/>
            <person name="Barbe V."/>
            <person name="Bonnefoy V."/>
        </authorList>
    </citation>
    <scope>NUCLEOTIDE SEQUENCE [LARGE SCALE GENOMIC DNA]</scope>
    <source>
        <strain evidence="2">CF27</strain>
    </source>
</reference>
<reference evidence="2" key="1">
    <citation type="submission" date="2014-03" db="EMBL/GenBank/DDBJ databases">
        <authorList>
            <person name="Genoscope - CEA"/>
        </authorList>
    </citation>
    <scope>NUCLEOTIDE SEQUENCE [LARGE SCALE GENOMIC DNA]</scope>
    <source>
        <strain evidence="2">CF27</strain>
    </source>
</reference>
<name>A0A060UQF0_9PROT</name>
<keyword evidence="7" id="KW-1185">Reference proteome</keyword>
<evidence type="ECO:0000313" key="5">
    <source>
        <dbReference type="EMBL" id="SMH65997.1"/>
    </source>
</evidence>
<dbReference type="EMBL" id="CP059488">
    <property type="protein sequence ID" value="QQD73135.1"/>
    <property type="molecule type" value="Genomic_DNA"/>
</dbReference>
<keyword evidence="2" id="KW-0449">Lipoprotein</keyword>
<evidence type="ECO:0000313" key="8">
    <source>
        <dbReference type="Proteomes" id="UP000595420"/>
    </source>
</evidence>
<reference evidence="5 7" key="4">
    <citation type="submission" date="2017-03" db="EMBL/GenBank/DDBJ databases">
        <authorList>
            <person name="Regsiter A."/>
            <person name="William W."/>
        </authorList>
    </citation>
    <scope>NUCLEOTIDE SEQUENCE [LARGE SCALE GENOMIC DNA]</scope>
    <source>
        <strain evidence="5">PRJEB5721</strain>
    </source>
</reference>
<dbReference type="Proteomes" id="UP000093129">
    <property type="component" value="Unassembled WGS sequence"/>
</dbReference>
<evidence type="ECO:0000313" key="2">
    <source>
        <dbReference type="EMBL" id="CDQ10857.1"/>
    </source>
</evidence>
<sequence length="128" mass="13640">MTLSSRLAAASVVLALGLSGCTASWAPQVNPVPYYTYYPASLSVVTAAAEKALPQAGMQFIGSKQISPDTVEVHGYDSEGNAILITLRTKGAAVTKFSARIGLYGHLREVQEIEHWMGQYVGQAIARP</sequence>
<evidence type="ECO:0000313" key="3">
    <source>
        <dbReference type="EMBL" id="OCB01528.1"/>
    </source>
</evidence>
<dbReference type="EMBL" id="MASQ01000138">
    <property type="protein sequence ID" value="OCB01528.1"/>
    <property type="molecule type" value="Genomic_DNA"/>
</dbReference>
<evidence type="ECO:0000313" key="6">
    <source>
        <dbReference type="Proteomes" id="UP000093129"/>
    </source>
</evidence>
<dbReference type="EMBL" id="CCCS020000037">
    <property type="protein sequence ID" value="CDQ10857.1"/>
    <property type="molecule type" value="Genomic_DNA"/>
</dbReference>
<proteinExistence type="predicted"/>
<gene>
    <name evidence="5" type="ORF">AFERRI_20786</name>
    <name evidence="2" type="ORF">AFERRI_420155</name>
    <name evidence="3" type="ORF">BBC27_03575</name>
    <name evidence="4" type="ORF">H2515_02035</name>
</gene>
<evidence type="ECO:0000256" key="1">
    <source>
        <dbReference type="SAM" id="SignalP"/>
    </source>
</evidence>
<evidence type="ECO:0000313" key="4">
    <source>
        <dbReference type="EMBL" id="QQD73135.1"/>
    </source>
</evidence>
<dbReference type="Proteomes" id="UP000193925">
    <property type="component" value="Chromosome AFERRI"/>
</dbReference>
<dbReference type="AlphaFoldDB" id="A0A060UQF0"/>
<dbReference type="PROSITE" id="PS51257">
    <property type="entry name" value="PROKAR_LIPOPROTEIN"/>
    <property type="match status" value="1"/>
</dbReference>
<feature type="signal peptide" evidence="1">
    <location>
        <begin position="1"/>
        <end position="25"/>
    </location>
</feature>
<keyword evidence="1" id="KW-0732">Signal</keyword>